<keyword evidence="4" id="KW-1185">Reference proteome</keyword>
<evidence type="ECO:0000313" key="3">
    <source>
        <dbReference type="EMBL" id="KAJ4356004.1"/>
    </source>
</evidence>
<gene>
    <name evidence="3" type="ORF">N0V89_004030</name>
</gene>
<evidence type="ECO:0000256" key="1">
    <source>
        <dbReference type="SAM" id="MobiDB-lite"/>
    </source>
</evidence>
<dbReference type="InterPro" id="IPR004919">
    <property type="entry name" value="GmrSD_N"/>
</dbReference>
<feature type="domain" description="GmrSD restriction endonucleases N-terminal" evidence="2">
    <location>
        <begin position="40"/>
        <end position="184"/>
    </location>
</feature>
<protein>
    <recommendedName>
        <fullName evidence="2">GmrSD restriction endonucleases N-terminal domain-containing protein</fullName>
    </recommendedName>
</protein>
<dbReference type="PANTHER" id="PTHR39639:SF1">
    <property type="entry name" value="DUF262 DOMAIN-CONTAINING PROTEIN"/>
    <property type="match status" value="1"/>
</dbReference>
<dbReference type="AlphaFoldDB" id="A0A9W9CC23"/>
<evidence type="ECO:0000259" key="2">
    <source>
        <dbReference type="Pfam" id="PF03235"/>
    </source>
</evidence>
<dbReference type="Proteomes" id="UP001140513">
    <property type="component" value="Unassembled WGS sequence"/>
</dbReference>
<feature type="compositionally biased region" description="Basic and acidic residues" evidence="1">
    <location>
        <begin position="1"/>
        <end position="17"/>
    </location>
</feature>
<name>A0A9W9CC23_9PLEO</name>
<dbReference type="OrthoDB" id="5419821at2759"/>
<feature type="region of interest" description="Disordered" evidence="1">
    <location>
        <begin position="371"/>
        <end position="578"/>
    </location>
</feature>
<comment type="caution">
    <text evidence="3">The sequence shown here is derived from an EMBL/GenBank/DDBJ whole genome shotgun (WGS) entry which is preliminary data.</text>
</comment>
<dbReference type="PANTHER" id="PTHR39639">
    <property type="entry name" value="CHROMOSOME 16, WHOLE GENOME SHOTGUN SEQUENCE"/>
    <property type="match status" value="1"/>
</dbReference>
<reference evidence="3" key="1">
    <citation type="submission" date="2022-10" db="EMBL/GenBank/DDBJ databases">
        <title>Tapping the CABI collections for fungal endophytes: first genome assemblies for Collariella, Neodidymelliopsis, Ascochyta clinopodiicola, Didymella pomorum, Didymosphaeria variabile, Neocosmospora piperis and Neocucurbitaria cava.</title>
        <authorList>
            <person name="Hill R."/>
        </authorList>
    </citation>
    <scope>NUCLEOTIDE SEQUENCE</scope>
    <source>
        <strain evidence="3">IMI 356815</strain>
    </source>
</reference>
<evidence type="ECO:0000313" key="4">
    <source>
        <dbReference type="Proteomes" id="UP001140513"/>
    </source>
</evidence>
<feature type="region of interest" description="Disordered" evidence="1">
    <location>
        <begin position="1"/>
        <end position="24"/>
    </location>
</feature>
<dbReference type="RefSeq" id="XP_056073130.1">
    <property type="nucleotide sequence ID" value="XM_056212822.1"/>
</dbReference>
<feature type="compositionally biased region" description="Pro residues" evidence="1">
    <location>
        <begin position="554"/>
        <end position="568"/>
    </location>
</feature>
<dbReference type="EMBL" id="JAPEUX010000003">
    <property type="protein sequence ID" value="KAJ4356004.1"/>
    <property type="molecule type" value="Genomic_DNA"/>
</dbReference>
<dbReference type="GeneID" id="80907560"/>
<accession>A0A9W9CC23</accession>
<feature type="compositionally biased region" description="Polar residues" evidence="1">
    <location>
        <begin position="430"/>
        <end position="439"/>
    </location>
</feature>
<sequence>METIKHEDEEGTHDRQYRPRPPLAMPGTYLRDIKYLINAMNNNEIDVNPDYQREVVWTADRMSQLIDSLMENFYIPPIIINRQTNQDTGKSNLVCVDGKQRLSSVKAFVQGIIPCQDHRGEKWWFRNAHVQGRNKNVLTEAAQKEFLNKDFVTFEYTDLRPEQEEDLFARVQMGMPLSAAEKMRAQSGPWQELARHFCNDFPLIYSLQKDRMRAKDFQLTLSCFSQIVEVQNPTPADGIPIHKTNHSHLPKLLKKTDSIDDDLKSHLASVWKTLQDLIELDSDTFTNADRRLKGVQTFAPVEMVAVAVLISVHSETRNHRLLLEDIRSLRDNLRANFNDLRMNNYLWKAIWSFIGDLDKIRPAGEDRLARVQSGSRAPHSGSARILVASGPKKGRPTARTKPPTVLPGAGGDNSIVVNPKPTEHTDIQVHSDTFTTVTTKSDRVFPAPTIEPEPDLSEPRPSKRQRTGSNNSTTAPQASAASSALASNAHEMASRPTSPTTEARALSPFASLDATVATSTPEKARQRPVPSKTSTSRNMKRQASAKESRIAAPPNNPLPTPGSTPPFMPAEARQNRRSSLDTYRAPIAPMGSGLTLRTSVPVTSSQAMLPFNPQITAASPSIFRPDTASPVTTQTPAPFRQGPWQCSVQTNREASTPSKKQCTQPNRQGYKQILMDEPRKPWSFVSGPFQPPTQTEKLVPTASAAPGAAAKASRIAGKQKQKSIPQYDGAVIDLTEDEPETIETQRANLLSTFQKESQRANH</sequence>
<dbReference type="Pfam" id="PF03235">
    <property type="entry name" value="GmrSD_N"/>
    <property type="match status" value="1"/>
</dbReference>
<feature type="compositionally biased region" description="Low complexity" evidence="1">
    <location>
        <begin position="469"/>
        <end position="489"/>
    </location>
</feature>
<organism evidence="3 4">
    <name type="scientific">Didymosphaeria variabile</name>
    <dbReference type="NCBI Taxonomy" id="1932322"/>
    <lineage>
        <taxon>Eukaryota</taxon>
        <taxon>Fungi</taxon>
        <taxon>Dikarya</taxon>
        <taxon>Ascomycota</taxon>
        <taxon>Pezizomycotina</taxon>
        <taxon>Dothideomycetes</taxon>
        <taxon>Pleosporomycetidae</taxon>
        <taxon>Pleosporales</taxon>
        <taxon>Massarineae</taxon>
        <taxon>Didymosphaeriaceae</taxon>
        <taxon>Didymosphaeria</taxon>
    </lineage>
</organism>
<proteinExistence type="predicted"/>